<dbReference type="PANTHER" id="PTHR11138">
    <property type="entry name" value="METHIONYL-TRNA FORMYLTRANSFERASE"/>
    <property type="match status" value="1"/>
</dbReference>
<evidence type="ECO:0000256" key="2">
    <source>
        <dbReference type="ARBA" id="ARBA00012261"/>
    </source>
</evidence>
<dbReference type="NCBIfam" id="TIGR00460">
    <property type="entry name" value="fmt"/>
    <property type="match status" value="1"/>
</dbReference>
<accession>A0A1G2KS16</accession>
<dbReference type="InterPro" id="IPR005794">
    <property type="entry name" value="Fmt"/>
</dbReference>
<dbReference type="CDD" id="cd08646">
    <property type="entry name" value="FMT_core_Met-tRNA-FMT_N"/>
    <property type="match status" value="1"/>
</dbReference>
<dbReference type="InterPro" id="IPR005793">
    <property type="entry name" value="Formyl_trans_C"/>
</dbReference>
<dbReference type="SUPFAM" id="SSF50486">
    <property type="entry name" value="FMT C-terminal domain-like"/>
    <property type="match status" value="1"/>
</dbReference>
<feature type="binding site" evidence="5">
    <location>
        <begin position="112"/>
        <end position="115"/>
    </location>
    <ligand>
        <name>(6S)-5,6,7,8-tetrahydrofolate</name>
        <dbReference type="ChEBI" id="CHEBI:57453"/>
    </ligand>
</feature>
<dbReference type="InterPro" id="IPR036477">
    <property type="entry name" value="Formyl_transf_N_sf"/>
</dbReference>
<reference evidence="8 9" key="1">
    <citation type="journal article" date="2016" name="Nat. Commun.">
        <title>Thousands of microbial genomes shed light on interconnected biogeochemical processes in an aquifer system.</title>
        <authorList>
            <person name="Anantharaman K."/>
            <person name="Brown C.T."/>
            <person name="Hug L.A."/>
            <person name="Sharon I."/>
            <person name="Castelle C.J."/>
            <person name="Probst A.J."/>
            <person name="Thomas B.C."/>
            <person name="Singh A."/>
            <person name="Wilkins M.J."/>
            <person name="Karaoz U."/>
            <person name="Brodie E.L."/>
            <person name="Williams K.H."/>
            <person name="Hubbard S.S."/>
            <person name="Banfield J.F."/>
        </authorList>
    </citation>
    <scope>NUCLEOTIDE SEQUENCE [LARGE SCALE GENOMIC DNA]</scope>
</reference>
<dbReference type="Gene3D" id="3.40.50.12230">
    <property type="match status" value="1"/>
</dbReference>
<dbReference type="Pfam" id="PF02911">
    <property type="entry name" value="Formyl_trans_C"/>
    <property type="match status" value="1"/>
</dbReference>
<evidence type="ECO:0000256" key="3">
    <source>
        <dbReference type="ARBA" id="ARBA00022679"/>
    </source>
</evidence>
<comment type="catalytic activity">
    <reaction evidence="5">
        <text>L-methionyl-tRNA(fMet) + (6R)-10-formyltetrahydrofolate = N-formyl-L-methionyl-tRNA(fMet) + (6S)-5,6,7,8-tetrahydrofolate + H(+)</text>
        <dbReference type="Rhea" id="RHEA:24380"/>
        <dbReference type="Rhea" id="RHEA-COMP:9952"/>
        <dbReference type="Rhea" id="RHEA-COMP:9953"/>
        <dbReference type="ChEBI" id="CHEBI:15378"/>
        <dbReference type="ChEBI" id="CHEBI:57453"/>
        <dbReference type="ChEBI" id="CHEBI:78530"/>
        <dbReference type="ChEBI" id="CHEBI:78844"/>
        <dbReference type="ChEBI" id="CHEBI:195366"/>
        <dbReference type="EC" id="2.1.2.9"/>
    </reaction>
</comment>
<evidence type="ECO:0000256" key="5">
    <source>
        <dbReference type="HAMAP-Rule" id="MF_00182"/>
    </source>
</evidence>
<comment type="similarity">
    <text evidence="1 5">Belongs to the Fmt family.</text>
</comment>
<name>A0A1G2KS16_9BACT</name>
<dbReference type="AlphaFoldDB" id="A0A1G2KS16"/>
<protein>
    <recommendedName>
        <fullName evidence="2 5">Methionyl-tRNA formyltransferase</fullName>
        <ecNumber evidence="2 5">2.1.2.9</ecNumber>
    </recommendedName>
</protein>
<feature type="domain" description="Formyl transferase C-terminal" evidence="7">
    <location>
        <begin position="206"/>
        <end position="307"/>
    </location>
</feature>
<proteinExistence type="inferred from homology"/>
<evidence type="ECO:0000313" key="9">
    <source>
        <dbReference type="Proteomes" id="UP000177811"/>
    </source>
</evidence>
<gene>
    <name evidence="5" type="primary">fmt</name>
    <name evidence="8" type="ORF">A3C16_00690</name>
</gene>
<keyword evidence="4 5" id="KW-0648">Protein biosynthesis</keyword>
<dbReference type="GO" id="GO:0004479">
    <property type="term" value="F:methionyl-tRNA formyltransferase activity"/>
    <property type="evidence" value="ECO:0007669"/>
    <property type="project" value="UniProtKB-UniRule"/>
</dbReference>
<dbReference type="InterPro" id="IPR001555">
    <property type="entry name" value="GART_AS"/>
</dbReference>
<comment type="function">
    <text evidence="5">Attaches a formyl group to the free amino group of methionyl-tRNA(fMet). The formyl group appears to play a dual role in the initiator identity of N-formylmethionyl-tRNA by promoting its recognition by IF2 and preventing the misappropriation of this tRNA by the elongation apparatus.</text>
</comment>
<dbReference type="GO" id="GO:0005829">
    <property type="term" value="C:cytosol"/>
    <property type="evidence" value="ECO:0007669"/>
    <property type="project" value="TreeGrafter"/>
</dbReference>
<evidence type="ECO:0000259" key="7">
    <source>
        <dbReference type="Pfam" id="PF02911"/>
    </source>
</evidence>
<keyword evidence="3 5" id="KW-0808">Transferase</keyword>
<sequence>MDNPAHTPSLVFWGTPDFSVPILTALAEHFRVVAIVTAPDRLAGRKNIITPPPIKKAGRSLGIPVLQPEKLLPHICAEIPPADITVVAAYGKILPDALLKKPIHGCLNVHPSLLPRWRGPSPIQAAFLAGDEKTGVSIMLMDEKMDHGPIIARQEIIIGADTVETLSKKLSLLSAEMLCEIIPRWIAGRIVPSPQNHEKATYCKIIKKADGKIVWSASAVDIERHIRAYEGWPGGYTFWVRKKTRLQLAIRTARLVSDPAVPVPPPGTITVAKDHMYIGTGNGALEVLMLRPEGGRDMSASSFMRGHPEIQGAVLE</sequence>
<dbReference type="EC" id="2.1.2.9" evidence="2 5"/>
<dbReference type="CDD" id="cd08704">
    <property type="entry name" value="Met_tRNA_FMT_C"/>
    <property type="match status" value="1"/>
</dbReference>
<dbReference type="SUPFAM" id="SSF53328">
    <property type="entry name" value="Formyltransferase"/>
    <property type="match status" value="1"/>
</dbReference>
<evidence type="ECO:0000256" key="4">
    <source>
        <dbReference type="ARBA" id="ARBA00022917"/>
    </source>
</evidence>
<dbReference type="PANTHER" id="PTHR11138:SF5">
    <property type="entry name" value="METHIONYL-TRNA FORMYLTRANSFERASE, MITOCHONDRIAL"/>
    <property type="match status" value="1"/>
</dbReference>
<dbReference type="InterPro" id="IPR044135">
    <property type="entry name" value="Met-tRNA-FMT_C"/>
</dbReference>
<organism evidence="8 9">
    <name type="scientific">Candidatus Sungbacteria bacterium RIFCSPHIGHO2_02_FULL_51_29</name>
    <dbReference type="NCBI Taxonomy" id="1802273"/>
    <lineage>
        <taxon>Bacteria</taxon>
        <taxon>Candidatus Sungiibacteriota</taxon>
    </lineage>
</organism>
<dbReference type="HAMAP" id="MF_00182">
    <property type="entry name" value="Formyl_trans"/>
    <property type="match status" value="1"/>
</dbReference>
<evidence type="ECO:0000259" key="6">
    <source>
        <dbReference type="Pfam" id="PF00551"/>
    </source>
</evidence>
<dbReference type="Proteomes" id="UP000177811">
    <property type="component" value="Unassembled WGS sequence"/>
</dbReference>
<dbReference type="EMBL" id="MHQL01000042">
    <property type="protein sequence ID" value="OHA02190.1"/>
    <property type="molecule type" value="Genomic_DNA"/>
</dbReference>
<evidence type="ECO:0000256" key="1">
    <source>
        <dbReference type="ARBA" id="ARBA00010699"/>
    </source>
</evidence>
<dbReference type="PROSITE" id="PS00373">
    <property type="entry name" value="GART"/>
    <property type="match status" value="1"/>
</dbReference>
<evidence type="ECO:0000313" key="8">
    <source>
        <dbReference type="EMBL" id="OHA02190.1"/>
    </source>
</evidence>
<dbReference type="InterPro" id="IPR002376">
    <property type="entry name" value="Formyl_transf_N"/>
</dbReference>
<dbReference type="Pfam" id="PF00551">
    <property type="entry name" value="Formyl_trans_N"/>
    <property type="match status" value="1"/>
</dbReference>
<feature type="domain" description="Formyl transferase N-terminal" evidence="6">
    <location>
        <begin position="14"/>
        <end position="180"/>
    </location>
</feature>
<dbReference type="InterPro" id="IPR041711">
    <property type="entry name" value="Met-tRNA-FMT_N"/>
</dbReference>
<comment type="caution">
    <text evidence="8">The sequence shown here is derived from an EMBL/GenBank/DDBJ whole genome shotgun (WGS) entry which is preliminary data.</text>
</comment>
<dbReference type="InterPro" id="IPR011034">
    <property type="entry name" value="Formyl_transferase-like_C_sf"/>
</dbReference>